<protein>
    <submittedName>
        <fullName evidence="2">DUF3898 domain-containing protein</fullName>
    </submittedName>
</protein>
<organism evidence="2 3">
    <name type="scientific">Peribacillus simplex</name>
    <dbReference type="NCBI Taxonomy" id="1478"/>
    <lineage>
        <taxon>Bacteria</taxon>
        <taxon>Bacillati</taxon>
        <taxon>Bacillota</taxon>
        <taxon>Bacilli</taxon>
        <taxon>Bacillales</taxon>
        <taxon>Bacillaceae</taxon>
        <taxon>Peribacillus</taxon>
    </lineage>
</organism>
<dbReference type="AlphaFoldDB" id="A0A9X9EQ17"/>
<dbReference type="Proteomes" id="UP000309170">
    <property type="component" value="Unassembled WGS sequence"/>
</dbReference>
<evidence type="ECO:0000313" key="3">
    <source>
        <dbReference type="Proteomes" id="UP000309170"/>
    </source>
</evidence>
<dbReference type="Pfam" id="PF13037">
    <property type="entry name" value="DUF3898"/>
    <property type="match status" value="1"/>
</dbReference>
<sequence length="69" mass="8366">MFFAQHKDRIRKPEEKEIQERLKTYQVTEATAQFVENTPEAELRMKLGNFNHCNVRLRYKNGNKQIRNQ</sequence>
<dbReference type="EMBL" id="SZNT01000675">
    <property type="protein sequence ID" value="TKH03731.1"/>
    <property type="molecule type" value="Genomic_DNA"/>
</dbReference>
<evidence type="ECO:0000313" key="2">
    <source>
        <dbReference type="EMBL" id="TKH03731.1"/>
    </source>
</evidence>
<proteinExistence type="predicted"/>
<name>A0A9X9EQ17_9BACI</name>
<evidence type="ECO:0000259" key="1">
    <source>
        <dbReference type="Pfam" id="PF13037"/>
    </source>
</evidence>
<dbReference type="InterPro" id="IPR025012">
    <property type="entry name" value="DUF3898"/>
</dbReference>
<accession>A0A9X9EQ17</accession>
<feature type="domain" description="DUF3898" evidence="1">
    <location>
        <begin position="17"/>
        <end position="51"/>
    </location>
</feature>
<comment type="caution">
    <text evidence="2">The sequence shown here is derived from an EMBL/GenBank/DDBJ whole genome shotgun (WGS) entry which is preliminary data.</text>
</comment>
<gene>
    <name evidence="2" type="ORF">FC678_24985</name>
</gene>
<reference evidence="2 3" key="1">
    <citation type="journal article" date="2019" name="Environ. Microbiol.">
        <title>An active ?-lactamase is a part of an orchestrated cell wall stress resistance network of Bacillus subtilis and related rhizosphere species.</title>
        <authorList>
            <person name="Bucher T."/>
            <person name="Keren-Paz A."/>
            <person name="Hausser J."/>
            <person name="Olender T."/>
            <person name="Cytryn E."/>
            <person name="Kolodkin-Gal I."/>
        </authorList>
    </citation>
    <scope>NUCLEOTIDE SEQUENCE [LARGE SCALE GENOMIC DNA]</scope>
    <source>
        <strain evidence="2 3">I4</strain>
    </source>
</reference>